<accession>A0ABQ8TW09</accession>
<name>A0ABQ8TW09_PERAM</name>
<reference evidence="1 2" key="1">
    <citation type="journal article" date="2022" name="Allergy">
        <title>Genome assembly and annotation of Periplaneta americana reveal a comprehensive cockroach allergen profile.</title>
        <authorList>
            <person name="Wang L."/>
            <person name="Xiong Q."/>
            <person name="Saelim N."/>
            <person name="Wang L."/>
            <person name="Nong W."/>
            <person name="Wan A.T."/>
            <person name="Shi M."/>
            <person name="Liu X."/>
            <person name="Cao Q."/>
            <person name="Hui J.H.L."/>
            <person name="Sookrung N."/>
            <person name="Leung T.F."/>
            <person name="Tungtrongchitr A."/>
            <person name="Tsui S.K.W."/>
        </authorList>
    </citation>
    <scope>NUCLEOTIDE SEQUENCE [LARGE SCALE GENOMIC DNA]</scope>
    <source>
        <strain evidence="1">PWHHKU_190912</strain>
    </source>
</reference>
<gene>
    <name evidence="1" type="ORF">ANN_02345</name>
</gene>
<protein>
    <submittedName>
        <fullName evidence="1">Uncharacterized protein</fullName>
    </submittedName>
</protein>
<organism evidence="1 2">
    <name type="scientific">Periplaneta americana</name>
    <name type="common">American cockroach</name>
    <name type="synonym">Blatta americana</name>
    <dbReference type="NCBI Taxonomy" id="6978"/>
    <lineage>
        <taxon>Eukaryota</taxon>
        <taxon>Metazoa</taxon>
        <taxon>Ecdysozoa</taxon>
        <taxon>Arthropoda</taxon>
        <taxon>Hexapoda</taxon>
        <taxon>Insecta</taxon>
        <taxon>Pterygota</taxon>
        <taxon>Neoptera</taxon>
        <taxon>Polyneoptera</taxon>
        <taxon>Dictyoptera</taxon>
        <taxon>Blattodea</taxon>
        <taxon>Blattoidea</taxon>
        <taxon>Blattidae</taxon>
        <taxon>Blattinae</taxon>
        <taxon>Periplaneta</taxon>
    </lineage>
</organism>
<sequence length="112" mass="12739">MTVDLDSILQKNLDCFVSANTLRFFGIFYLDSKFTELDPGLWLSDGNCNVTEKCIGSINYCINDTAKHGVVLIEEYNQLHTQDETQKQFLLQIVGDHWRSCADFATTLPQTI</sequence>
<keyword evidence="2" id="KW-1185">Reference proteome</keyword>
<evidence type="ECO:0000313" key="2">
    <source>
        <dbReference type="Proteomes" id="UP001148838"/>
    </source>
</evidence>
<dbReference type="PANTHER" id="PTHR46113">
    <property type="entry name" value="SNAC DOMAIN-CONTAINING PROTEIN"/>
    <property type="match status" value="1"/>
</dbReference>
<dbReference type="PANTHER" id="PTHR46113:SF1">
    <property type="entry name" value="PEPTIDASE M17 LEUCYL AMINOPEPTIDASE N-TERMINAL DOMAIN-CONTAINING PROTEIN"/>
    <property type="match status" value="1"/>
</dbReference>
<dbReference type="EMBL" id="JAJSOF020000001">
    <property type="protein sequence ID" value="KAJ4450911.1"/>
    <property type="molecule type" value="Genomic_DNA"/>
</dbReference>
<proteinExistence type="predicted"/>
<dbReference type="Proteomes" id="UP001148838">
    <property type="component" value="Unassembled WGS sequence"/>
</dbReference>
<evidence type="ECO:0000313" key="1">
    <source>
        <dbReference type="EMBL" id="KAJ4450911.1"/>
    </source>
</evidence>
<comment type="caution">
    <text evidence="1">The sequence shown here is derived from an EMBL/GenBank/DDBJ whole genome shotgun (WGS) entry which is preliminary data.</text>
</comment>